<comment type="similarity">
    <text evidence="12">Belongs to the dynactin subunit 4 family.</text>
</comment>
<evidence type="ECO:0000256" key="5">
    <source>
        <dbReference type="ARBA" id="ARBA00022490"/>
    </source>
</evidence>
<dbReference type="Proteomes" id="UP000235965">
    <property type="component" value="Unassembled WGS sequence"/>
</dbReference>
<evidence type="ECO:0000256" key="9">
    <source>
        <dbReference type="ARBA" id="ARBA00022990"/>
    </source>
</evidence>
<dbReference type="GO" id="GO:0005938">
    <property type="term" value="C:cell cortex"/>
    <property type="evidence" value="ECO:0007669"/>
    <property type="project" value="UniProtKB-SubCell"/>
</dbReference>
<dbReference type="EMBL" id="NEVH01020850">
    <property type="protein sequence ID" value="PNF21260.1"/>
    <property type="molecule type" value="Genomic_DNA"/>
</dbReference>
<keyword evidence="17" id="KW-1185">Reference proteome</keyword>
<evidence type="ECO:0000256" key="7">
    <source>
        <dbReference type="ARBA" id="ARBA00022553"/>
    </source>
</evidence>
<dbReference type="Pfam" id="PF05502">
    <property type="entry name" value="Dynactin_p62"/>
    <property type="match status" value="2"/>
</dbReference>
<dbReference type="PANTHER" id="PTHR13034:SF2">
    <property type="entry name" value="DYNACTIN SUBUNIT 4"/>
    <property type="match status" value="1"/>
</dbReference>
<evidence type="ECO:0000313" key="17">
    <source>
        <dbReference type="Proteomes" id="UP000235965"/>
    </source>
</evidence>
<keyword evidence="8" id="KW-0832">Ubl conjugation</keyword>
<keyword evidence="6" id="KW-1017">Isopeptide bond</keyword>
<reference evidence="16 17" key="1">
    <citation type="submission" date="2017-12" db="EMBL/GenBank/DDBJ databases">
        <title>Hemimetabolous genomes reveal molecular basis of termite eusociality.</title>
        <authorList>
            <person name="Harrison M.C."/>
            <person name="Jongepier E."/>
            <person name="Robertson H.M."/>
            <person name="Arning N."/>
            <person name="Bitard-Feildel T."/>
            <person name="Chao H."/>
            <person name="Childers C.P."/>
            <person name="Dinh H."/>
            <person name="Doddapaneni H."/>
            <person name="Dugan S."/>
            <person name="Gowin J."/>
            <person name="Greiner C."/>
            <person name="Han Y."/>
            <person name="Hu H."/>
            <person name="Hughes D.S.T."/>
            <person name="Huylmans A.-K."/>
            <person name="Kemena C."/>
            <person name="Kremer L.P.M."/>
            <person name="Lee S.L."/>
            <person name="Lopez-Ezquerra A."/>
            <person name="Mallet L."/>
            <person name="Monroy-Kuhn J.M."/>
            <person name="Moser A."/>
            <person name="Murali S.C."/>
            <person name="Muzny D.M."/>
            <person name="Otani S."/>
            <person name="Piulachs M.-D."/>
            <person name="Poelchau M."/>
            <person name="Qu J."/>
            <person name="Schaub F."/>
            <person name="Wada-Katsumata A."/>
            <person name="Worley K.C."/>
            <person name="Xie Q."/>
            <person name="Ylla G."/>
            <person name="Poulsen M."/>
            <person name="Gibbs R.A."/>
            <person name="Schal C."/>
            <person name="Richards S."/>
            <person name="Belles X."/>
            <person name="Korb J."/>
            <person name="Bornberg-Bauer E."/>
        </authorList>
    </citation>
    <scope>NUCLEOTIDE SEQUENCE [LARGE SCALE GENOMIC DNA]</scope>
    <source>
        <tissue evidence="16">Whole body</tissue>
    </source>
</reference>
<keyword evidence="10" id="KW-0175">Coiled coil</keyword>
<dbReference type="GO" id="GO:0030016">
    <property type="term" value="C:myofibril"/>
    <property type="evidence" value="ECO:0007669"/>
    <property type="project" value="UniProtKB-SubCell"/>
</dbReference>
<accession>A0A2J7PY88</accession>
<name>A0A2J7PY88_9NEOP</name>
<evidence type="ECO:0000256" key="1">
    <source>
        <dbReference type="ARBA" id="ARBA00004300"/>
    </source>
</evidence>
<keyword evidence="11" id="KW-0206">Cytoskeleton</keyword>
<evidence type="ECO:0000256" key="15">
    <source>
        <dbReference type="SAM" id="MobiDB-lite"/>
    </source>
</evidence>
<dbReference type="STRING" id="105785.A0A2J7PY88"/>
<dbReference type="PANTHER" id="PTHR13034">
    <property type="entry name" value="DYNACTIN P62 SUBUNIT"/>
    <property type="match status" value="1"/>
</dbReference>
<keyword evidence="5" id="KW-0963">Cytoplasm</keyword>
<dbReference type="AlphaFoldDB" id="A0A2J7PY88"/>
<gene>
    <name evidence="16" type="primary">DCTN4</name>
    <name evidence="16" type="ORF">B7P43_G02108</name>
</gene>
<keyword evidence="7" id="KW-0597">Phosphoprotein</keyword>
<feature type="compositionally biased region" description="Basic and acidic residues" evidence="15">
    <location>
        <begin position="346"/>
        <end position="374"/>
    </location>
</feature>
<evidence type="ECO:0000256" key="8">
    <source>
        <dbReference type="ARBA" id="ARBA00022843"/>
    </source>
</evidence>
<dbReference type="GO" id="GO:0005869">
    <property type="term" value="C:dynactin complex"/>
    <property type="evidence" value="ECO:0007669"/>
    <property type="project" value="InterPro"/>
</dbReference>
<organism evidence="16 17">
    <name type="scientific">Cryptotermes secundus</name>
    <dbReference type="NCBI Taxonomy" id="105785"/>
    <lineage>
        <taxon>Eukaryota</taxon>
        <taxon>Metazoa</taxon>
        <taxon>Ecdysozoa</taxon>
        <taxon>Arthropoda</taxon>
        <taxon>Hexapoda</taxon>
        <taxon>Insecta</taxon>
        <taxon>Pterygota</taxon>
        <taxon>Neoptera</taxon>
        <taxon>Polyneoptera</taxon>
        <taxon>Dictyoptera</taxon>
        <taxon>Blattodea</taxon>
        <taxon>Blattoidea</taxon>
        <taxon>Termitoidae</taxon>
        <taxon>Kalotermitidae</taxon>
        <taxon>Cryptotermitinae</taxon>
        <taxon>Cryptotermes</taxon>
    </lineage>
</organism>
<evidence type="ECO:0000256" key="10">
    <source>
        <dbReference type="ARBA" id="ARBA00023054"/>
    </source>
</evidence>
<evidence type="ECO:0000256" key="13">
    <source>
        <dbReference type="ARBA" id="ARBA00034864"/>
    </source>
</evidence>
<evidence type="ECO:0000256" key="4">
    <source>
        <dbReference type="ARBA" id="ARBA00004657"/>
    </source>
</evidence>
<proteinExistence type="inferred from homology"/>
<dbReference type="GO" id="GO:0001725">
    <property type="term" value="C:stress fiber"/>
    <property type="evidence" value="ECO:0007669"/>
    <property type="project" value="UniProtKB-SubCell"/>
</dbReference>
<sequence length="505" mass="56780">MAFLLQPDIVRYNCTCGSLKPISRIYFCRHCLKIRCGYCVCHEVDSHYCANCLENLPSSEARLKKNRCAACLDCPSCLNTVSTRSTNISTQNPDDPNKTVTRKAYYLACGFCRWTSRDVGLPDQTVATGGWPERENVHAARISSLLEHYKVLALRERQEKERKKFIPRRSYLHFSDKFGLTAMMARKRAGLPTLGGVGIKDETGSIPDIIPSEAVEEVDSLPADIYIKPVDLAQVTTLSQRLAQPEFQPELVSDLFPAHKHLMIKRSQRCRSCEHNVSKPEYNPGSIKFKIQLAAYYHVPEIRIVTCELLRIGQESQLIIRLCNPTQHQTVIQFLPLPSAEEDLEEREKEIEEKKKKQAEKKDAEKTSQGRDDVSILLPSLSRQTSISEDPRPVNVKLTGDVILPSSSVVLPPRDDAAEYDDSGETYHFQDDPKVVMWRKANKAAVKIAVVPLDSATEAGHVLVGFVMKYTYVNTMATLDQKEPQKVDLKVKVFINAGKTVGACT</sequence>
<dbReference type="InParanoid" id="A0A2J7PY88"/>
<evidence type="ECO:0000256" key="11">
    <source>
        <dbReference type="ARBA" id="ARBA00023212"/>
    </source>
</evidence>
<dbReference type="FunCoup" id="A0A2J7PY88">
    <property type="interactions" value="1510"/>
</dbReference>
<protein>
    <recommendedName>
        <fullName evidence="13">Dynactin subunit 4</fullName>
    </recommendedName>
</protein>
<evidence type="ECO:0000256" key="6">
    <source>
        <dbReference type="ARBA" id="ARBA00022499"/>
    </source>
</evidence>
<comment type="subcellular location">
    <subcellularLocation>
        <location evidence="3">Cytoplasm</location>
        <location evidence="3">Cell cortex</location>
    </subcellularLocation>
    <subcellularLocation>
        <location evidence="1">Cytoplasm</location>
        <location evidence="1">Cytoskeleton</location>
        <location evidence="1">Microtubule organizing center</location>
        <location evidence="1">Centrosome</location>
    </subcellularLocation>
    <subcellularLocation>
        <location evidence="2">Cytoplasm</location>
        <location evidence="2">Cytoskeleton</location>
        <location evidence="2">Stress fiber</location>
    </subcellularLocation>
    <subcellularLocation>
        <location evidence="4">Cytoplasm</location>
        <location evidence="4">Myofibril</location>
    </subcellularLocation>
</comment>
<keyword evidence="9" id="KW-0007">Acetylation</keyword>
<evidence type="ECO:0000256" key="2">
    <source>
        <dbReference type="ARBA" id="ARBA00004529"/>
    </source>
</evidence>
<feature type="region of interest" description="Disordered" evidence="15">
    <location>
        <begin position="343"/>
        <end position="375"/>
    </location>
</feature>
<dbReference type="OrthoDB" id="283815at2759"/>
<dbReference type="InterPro" id="IPR008603">
    <property type="entry name" value="DCTN4"/>
</dbReference>
<evidence type="ECO:0000256" key="12">
    <source>
        <dbReference type="ARBA" id="ARBA00034776"/>
    </source>
</evidence>
<evidence type="ECO:0000256" key="3">
    <source>
        <dbReference type="ARBA" id="ARBA00004544"/>
    </source>
</evidence>
<evidence type="ECO:0000313" key="16">
    <source>
        <dbReference type="EMBL" id="PNF21260.1"/>
    </source>
</evidence>
<evidence type="ECO:0000256" key="14">
    <source>
        <dbReference type="ARBA" id="ARBA00093507"/>
    </source>
</evidence>
<comment type="caution">
    <text evidence="16">The sequence shown here is derived from an EMBL/GenBank/DDBJ whole genome shotgun (WGS) entry which is preliminary data.</text>
</comment>
<comment type="subunit">
    <text evidence="14">Subunit of dynactin, a multiprotein complex part of a tripartite complex with dynein and a adapter, such as BICDL1, BICD2 or HOOK3. The dynactin complex is built around ACTR1A/ACTB filament and consists of an actin-related filament composed of a shoulder domain, a pointed end and a barbed end. Its length is defined by its flexible shoulder domain. The soulder is composed of 2 DCTN1 subunits, 4 DCTN2 and 2 DCTN3. The 4 DCNT2 (via N-terminus) bind the ACTR1A filament and act as molecular rulers to determine the length. The pointed end is important for binding dynein-dynactin cargo adapters. Consists of 4 subunits: ACTR10, DCNT4, DCTN5 and DCTN6. The barbed end is composed of a CAPZA1:CAPZB heterodimers, which binds ACTR1A/ACTB filament and dynactin and stabilizes dynactin. Interacts with ATP7B, but not ATP7A, in a copper-dependent manner. Interacts with ANK2; this interaction is required for localization at costameres. Interacts with N4BP2L1.</text>
</comment>
<dbReference type="GO" id="GO:0005813">
    <property type="term" value="C:centrosome"/>
    <property type="evidence" value="ECO:0007669"/>
    <property type="project" value="UniProtKB-SubCell"/>
</dbReference>